<proteinExistence type="predicted"/>
<evidence type="ECO:0000313" key="2">
    <source>
        <dbReference type="EMBL" id="NIJ13235.1"/>
    </source>
</evidence>
<dbReference type="InterPro" id="IPR005097">
    <property type="entry name" value="Sacchrp_dh_NADP-bd"/>
</dbReference>
<evidence type="ECO:0000259" key="1">
    <source>
        <dbReference type="Pfam" id="PF03435"/>
    </source>
</evidence>
<dbReference type="Gene3D" id="3.40.50.720">
    <property type="entry name" value="NAD(P)-binding Rossmann-like Domain"/>
    <property type="match status" value="1"/>
</dbReference>
<dbReference type="SUPFAM" id="SSF51735">
    <property type="entry name" value="NAD(P)-binding Rossmann-fold domains"/>
    <property type="match status" value="1"/>
</dbReference>
<dbReference type="Pfam" id="PF03435">
    <property type="entry name" value="Sacchrp_dh_NADP"/>
    <property type="match status" value="1"/>
</dbReference>
<dbReference type="AlphaFoldDB" id="A0A7X5US84"/>
<accession>A0A7X5US84</accession>
<dbReference type="RefSeq" id="WP_167172876.1">
    <property type="nucleotide sequence ID" value="NZ_JAAOYM010000001.1"/>
</dbReference>
<dbReference type="Proteomes" id="UP000545493">
    <property type="component" value="Unassembled WGS sequence"/>
</dbReference>
<dbReference type="EMBL" id="JAAOYM010000001">
    <property type="protein sequence ID" value="NIJ13235.1"/>
    <property type="molecule type" value="Genomic_DNA"/>
</dbReference>
<evidence type="ECO:0000313" key="3">
    <source>
        <dbReference type="Proteomes" id="UP000545493"/>
    </source>
</evidence>
<sequence length="391" mass="42026">MAADREHDLVLFGGTGFTGTLTAEYLARHAPEECRWALAGRNRGKLEALRDRLASINPRCASLALLHADVTEPKSLAEVAASARVVATTVGPYLHYGEPLVAACAREGTDYVDLTGEPEFVDRMYLAHHETARESGARLVHACGFDSVPHDLGVYFTVRQLPAGVPLTVEGQVRARAEFSGGTYSSALTAFSRARQMARTARQRRAIEPRAEGRRVHLPSWPPSRDSDTGNWLVPLPTIDPSVVGRSAAALDRYGPDFTYRHYAAVKRLPTVIAAGLGLGTLALLAQVPPARRTLAGLRKPGEGPSQHKRSRSWFSVRFVGEGGGKRVVTEFAGGDPGYDETAKMLAESALCLAFDDLPDTSGQVTTAVAMGDALLDRLTAAGMTVRVVSR</sequence>
<name>A0A7X5US84_9PSEU</name>
<dbReference type="PANTHER" id="PTHR12286">
    <property type="entry name" value="SACCHAROPINE DEHYDROGENASE-LIKE OXIDOREDUCTASE"/>
    <property type="match status" value="1"/>
</dbReference>
<feature type="domain" description="Saccharopine dehydrogenase NADP binding" evidence="1">
    <location>
        <begin position="10"/>
        <end position="138"/>
    </location>
</feature>
<organism evidence="2 3">
    <name type="scientific">Saccharomonospora amisosensis</name>
    <dbReference type="NCBI Taxonomy" id="1128677"/>
    <lineage>
        <taxon>Bacteria</taxon>
        <taxon>Bacillati</taxon>
        <taxon>Actinomycetota</taxon>
        <taxon>Actinomycetes</taxon>
        <taxon>Pseudonocardiales</taxon>
        <taxon>Pseudonocardiaceae</taxon>
        <taxon>Saccharomonospora</taxon>
    </lineage>
</organism>
<dbReference type="GO" id="GO:0009247">
    <property type="term" value="P:glycolipid biosynthetic process"/>
    <property type="evidence" value="ECO:0007669"/>
    <property type="project" value="TreeGrafter"/>
</dbReference>
<dbReference type="InterPro" id="IPR036291">
    <property type="entry name" value="NAD(P)-bd_dom_sf"/>
</dbReference>
<dbReference type="InterPro" id="IPR051276">
    <property type="entry name" value="Saccharopine_DH-like_oxidrdct"/>
</dbReference>
<comment type="caution">
    <text evidence="2">The sequence shown here is derived from an EMBL/GenBank/DDBJ whole genome shotgun (WGS) entry which is preliminary data.</text>
</comment>
<dbReference type="GO" id="GO:0005886">
    <property type="term" value="C:plasma membrane"/>
    <property type="evidence" value="ECO:0007669"/>
    <property type="project" value="TreeGrafter"/>
</dbReference>
<gene>
    <name evidence="2" type="ORF">FHU38_003579</name>
</gene>
<protein>
    <submittedName>
        <fullName evidence="2">Short subunit dehydrogenase-like uncharacterized protein</fullName>
    </submittedName>
</protein>
<reference evidence="2 3" key="1">
    <citation type="submission" date="2020-03" db="EMBL/GenBank/DDBJ databases">
        <title>Sequencing the genomes of 1000 actinobacteria strains.</title>
        <authorList>
            <person name="Klenk H.-P."/>
        </authorList>
    </citation>
    <scope>NUCLEOTIDE SEQUENCE [LARGE SCALE GENOMIC DNA]</scope>
    <source>
        <strain evidence="2 3">DSM 45685</strain>
    </source>
</reference>
<keyword evidence="3" id="KW-1185">Reference proteome</keyword>
<dbReference type="PANTHER" id="PTHR12286:SF5">
    <property type="entry name" value="SACCHAROPINE DEHYDROGENASE-LIKE OXIDOREDUCTASE"/>
    <property type="match status" value="1"/>
</dbReference>